<dbReference type="RefSeq" id="WP_316510350.1">
    <property type="nucleotide sequence ID" value="NZ_OY726395.1"/>
</dbReference>
<dbReference type="Pfam" id="PF02770">
    <property type="entry name" value="Acyl-CoA_dh_M"/>
    <property type="match status" value="1"/>
</dbReference>
<evidence type="ECO:0000256" key="5">
    <source>
        <dbReference type="ARBA" id="ARBA00023002"/>
    </source>
</evidence>
<evidence type="ECO:0000256" key="2">
    <source>
        <dbReference type="ARBA" id="ARBA00022630"/>
    </source>
</evidence>
<keyword evidence="18" id="KW-1185">Reference proteome</keyword>
<dbReference type="NCBIfam" id="TIGR04022">
    <property type="entry name" value="sulfur_SfnB"/>
    <property type="match status" value="1"/>
</dbReference>
<evidence type="ECO:0000256" key="1">
    <source>
        <dbReference type="ARBA" id="ARBA00004496"/>
    </source>
</evidence>
<evidence type="ECO:0000256" key="4">
    <source>
        <dbReference type="ARBA" id="ARBA00022741"/>
    </source>
</evidence>
<dbReference type="Gene3D" id="2.40.110.10">
    <property type="entry name" value="Butyryl-CoA Dehydrogenase, subunit A, domain 2"/>
    <property type="match status" value="1"/>
</dbReference>
<dbReference type="InterPro" id="IPR037069">
    <property type="entry name" value="AcylCoA_DH/ox_N_sf"/>
</dbReference>
<evidence type="ECO:0000259" key="14">
    <source>
        <dbReference type="Pfam" id="PF02770"/>
    </source>
</evidence>
<dbReference type="SUPFAM" id="SSF56645">
    <property type="entry name" value="Acyl-CoA dehydrogenase NM domain-like"/>
    <property type="match status" value="1"/>
</dbReference>
<dbReference type="PANTHER" id="PTHR43884">
    <property type="entry name" value="ACYL-COA DEHYDROGENASE"/>
    <property type="match status" value="1"/>
</dbReference>
<evidence type="ECO:0000259" key="15">
    <source>
        <dbReference type="Pfam" id="PF02771"/>
    </source>
</evidence>
<comment type="similarity">
    <text evidence="8">Belongs to the DszC flavin monooxygenase family.</text>
</comment>
<dbReference type="Proteomes" id="UP001190466">
    <property type="component" value="Chromosome"/>
</dbReference>
<evidence type="ECO:0000256" key="13">
    <source>
        <dbReference type="ARBA" id="ARBA00049456"/>
    </source>
</evidence>
<dbReference type="InterPro" id="IPR036250">
    <property type="entry name" value="AcylCo_DH-like_C"/>
</dbReference>
<evidence type="ECO:0000256" key="11">
    <source>
        <dbReference type="ARBA" id="ARBA00047859"/>
    </source>
</evidence>
<feature type="domain" description="Acyl-CoA oxidase/dehydrogenase middle" evidence="14">
    <location>
        <begin position="124"/>
        <end position="212"/>
    </location>
</feature>
<feature type="domain" description="Acyl-CoA dehydrogenase/oxidase N-terminal" evidence="15">
    <location>
        <begin position="6"/>
        <end position="100"/>
    </location>
</feature>
<keyword evidence="3" id="KW-0288">FMN</keyword>
<evidence type="ECO:0000256" key="6">
    <source>
        <dbReference type="ARBA" id="ARBA00023033"/>
    </source>
</evidence>
<keyword evidence="4" id="KW-0547">Nucleotide-binding</keyword>
<dbReference type="EMBL" id="OY726395">
    <property type="protein sequence ID" value="CAJ1584036.1"/>
    <property type="molecule type" value="Genomic_DNA"/>
</dbReference>
<evidence type="ECO:0000256" key="7">
    <source>
        <dbReference type="ARBA" id="ARBA00034307"/>
    </source>
</evidence>
<evidence type="ECO:0000256" key="9">
    <source>
        <dbReference type="ARBA" id="ARBA00034328"/>
    </source>
</evidence>
<dbReference type="Pfam" id="PF02771">
    <property type="entry name" value="Acyl-CoA_dh_N"/>
    <property type="match status" value="1"/>
</dbReference>
<dbReference type="InterPro" id="IPR009100">
    <property type="entry name" value="AcylCoA_DH/oxidase_NM_dom_sf"/>
</dbReference>
<gene>
    <name evidence="17" type="ORF">MU0050_002958</name>
</gene>
<organism evidence="17 18">
    <name type="scientific">[Mycobacterium] wendilense</name>
    <dbReference type="NCBI Taxonomy" id="3064284"/>
    <lineage>
        <taxon>Bacteria</taxon>
        <taxon>Bacillati</taxon>
        <taxon>Actinomycetota</taxon>
        <taxon>Actinomycetes</taxon>
        <taxon>Mycobacteriales</taxon>
        <taxon>Mycobacteriaceae</taxon>
        <taxon>Mycolicibacter</taxon>
    </lineage>
</organism>
<dbReference type="InterPro" id="IPR006091">
    <property type="entry name" value="Acyl-CoA_Oxase/DH_mid-dom"/>
</dbReference>
<comment type="subcellular location">
    <subcellularLocation>
        <location evidence="1">Cytoplasm</location>
    </subcellularLocation>
</comment>
<evidence type="ECO:0000313" key="18">
    <source>
        <dbReference type="Proteomes" id="UP001190466"/>
    </source>
</evidence>
<evidence type="ECO:0000256" key="10">
    <source>
        <dbReference type="ARBA" id="ARBA00034345"/>
    </source>
</evidence>
<dbReference type="Gene3D" id="1.10.540.10">
    <property type="entry name" value="Acyl-CoA dehydrogenase/oxidase, N-terminal domain"/>
    <property type="match status" value="1"/>
</dbReference>
<dbReference type="InterPro" id="IPR013786">
    <property type="entry name" value="AcylCoA_DH/ox_N"/>
</dbReference>
<dbReference type="PIRSF" id="PIRSF016578">
    <property type="entry name" value="HsaA"/>
    <property type="match status" value="1"/>
</dbReference>
<comment type="catalytic activity">
    <reaction evidence="11">
        <text>dibenzothiophene + FMNH2 + O2 = dibenzothiophene 5-oxide + FMN + H2O + H(+)</text>
        <dbReference type="Rhea" id="RHEA:49076"/>
        <dbReference type="ChEBI" id="CHEBI:15377"/>
        <dbReference type="ChEBI" id="CHEBI:15378"/>
        <dbReference type="ChEBI" id="CHEBI:15379"/>
        <dbReference type="ChEBI" id="CHEBI:23681"/>
        <dbReference type="ChEBI" id="CHEBI:23683"/>
        <dbReference type="ChEBI" id="CHEBI:57618"/>
        <dbReference type="ChEBI" id="CHEBI:58210"/>
    </reaction>
</comment>
<proteinExistence type="inferred from homology"/>
<keyword evidence="5 17" id="KW-0560">Oxidoreductase</keyword>
<accession>A0ABM9MFP4</accession>
<dbReference type="Gene3D" id="1.20.140.10">
    <property type="entry name" value="Butyryl-CoA Dehydrogenase, subunit A, domain 3"/>
    <property type="match status" value="1"/>
</dbReference>
<dbReference type="InterPro" id="IPR046373">
    <property type="entry name" value="Acyl-CoA_Oxase/DH_mid-dom_sf"/>
</dbReference>
<dbReference type="InterPro" id="IPR023922">
    <property type="entry name" value="S04_starv_induced_SfnB"/>
</dbReference>
<reference evidence="17 18" key="1">
    <citation type="submission" date="2023-08" db="EMBL/GenBank/DDBJ databases">
        <authorList>
            <person name="Folkvardsen B D."/>
            <person name="Norman A."/>
        </authorList>
    </citation>
    <scope>NUCLEOTIDE SEQUENCE [LARGE SCALE GENOMIC DNA]</scope>
    <source>
        <strain evidence="17 18">Mu0050</strain>
    </source>
</reference>
<evidence type="ECO:0000259" key="16">
    <source>
        <dbReference type="Pfam" id="PF08028"/>
    </source>
</evidence>
<sequence>MTTQALEVARDLADTFAAGAAERDAHRELPTEAVRALKSSGLLALSVPVKFGGLGVPATVLTEVFRLFAAADPSLAQIPHSHFTFLEALRLQGSRSQQSFFYGLVLDGALLANAQSERGPHPIDVDTTRLTPTPSGDFVLDGRKFYSTGALFADWLVVRASLSDGTLDTPTAATPKVIAFVPADAPGVEVVDDWDGMGQRTTASGTVTLDRVAVPPDHVVGFSDIFGVPTLYGARAQLLHAAIDVGIATGALAEGVRQAGRARPHFEANVGAAAEDPTLIAVAGELAVTVRGAQALLGEAARQVEAAAAHLTADTAAAASVAVATAKVAAVRAALEASSALFELGGTRSATAAGNLSRFWRDARTHTLHDATRWKLQHIGRYTLSATPPPRHGQL</sequence>
<evidence type="ECO:0000256" key="8">
    <source>
        <dbReference type="ARBA" id="ARBA00034317"/>
    </source>
</evidence>
<comment type="pathway">
    <text evidence="7">Sulfur metabolism; dibenzothiophene degradation.</text>
</comment>
<name>A0ABM9MFP4_9MYCO</name>
<protein>
    <recommendedName>
        <fullName evidence="10">Dibenzothiophene monooxygenase</fullName>
        <ecNumber evidence="9">1.14.14.21</ecNumber>
    </recommendedName>
</protein>
<dbReference type="GO" id="GO:0016491">
    <property type="term" value="F:oxidoreductase activity"/>
    <property type="evidence" value="ECO:0007669"/>
    <property type="project" value="UniProtKB-KW"/>
</dbReference>
<dbReference type="EC" id="1.14.14.21" evidence="9"/>
<keyword evidence="2" id="KW-0285">Flavoprotein</keyword>
<evidence type="ECO:0000256" key="12">
    <source>
        <dbReference type="ARBA" id="ARBA00048445"/>
    </source>
</evidence>
<feature type="domain" description="Acyl-CoA dehydrogenase C-terminal" evidence="16">
    <location>
        <begin position="238"/>
        <end position="373"/>
    </location>
</feature>
<dbReference type="PANTHER" id="PTHR43884:SF12">
    <property type="entry name" value="ISOVALERYL-COA DEHYDROGENASE, MITOCHONDRIAL-RELATED"/>
    <property type="match status" value="1"/>
</dbReference>
<evidence type="ECO:0000256" key="3">
    <source>
        <dbReference type="ARBA" id="ARBA00022643"/>
    </source>
</evidence>
<comment type="catalytic activity">
    <reaction evidence="13">
        <text>dibenzothiophene + 2 FMNH2 + 2 O2 = dibenzothiophene 5,5-dioxide + 2 FMN + 2 H2O + 2 H(+)</text>
        <dbReference type="Rhea" id="RHEA:49072"/>
        <dbReference type="ChEBI" id="CHEBI:15377"/>
        <dbReference type="ChEBI" id="CHEBI:15378"/>
        <dbReference type="ChEBI" id="CHEBI:15379"/>
        <dbReference type="ChEBI" id="CHEBI:23681"/>
        <dbReference type="ChEBI" id="CHEBI:57618"/>
        <dbReference type="ChEBI" id="CHEBI:58210"/>
        <dbReference type="ChEBI" id="CHEBI:90356"/>
        <dbReference type="EC" id="1.14.14.21"/>
    </reaction>
</comment>
<dbReference type="InterPro" id="IPR013107">
    <property type="entry name" value="Acyl-CoA_DH_C"/>
</dbReference>
<dbReference type="Pfam" id="PF08028">
    <property type="entry name" value="Acyl-CoA_dh_2"/>
    <property type="match status" value="1"/>
</dbReference>
<comment type="catalytic activity">
    <reaction evidence="12">
        <text>dibenzothiophene 5-oxide + FMNH2 + O2 = dibenzothiophene 5,5-dioxide + FMN + H2O + H(+)</text>
        <dbReference type="Rhea" id="RHEA:49080"/>
        <dbReference type="ChEBI" id="CHEBI:15377"/>
        <dbReference type="ChEBI" id="CHEBI:15378"/>
        <dbReference type="ChEBI" id="CHEBI:15379"/>
        <dbReference type="ChEBI" id="CHEBI:23683"/>
        <dbReference type="ChEBI" id="CHEBI:57618"/>
        <dbReference type="ChEBI" id="CHEBI:58210"/>
        <dbReference type="ChEBI" id="CHEBI:90356"/>
    </reaction>
</comment>
<dbReference type="SUPFAM" id="SSF47203">
    <property type="entry name" value="Acyl-CoA dehydrogenase C-terminal domain-like"/>
    <property type="match status" value="1"/>
</dbReference>
<evidence type="ECO:0000313" key="17">
    <source>
        <dbReference type="EMBL" id="CAJ1584036.1"/>
    </source>
</evidence>
<keyword evidence="6" id="KW-0503">Monooxygenase</keyword>